<proteinExistence type="predicted"/>
<accession>A0A8S2Z0L2</accession>
<reference evidence="2" key="1">
    <citation type="submission" date="2021-02" db="EMBL/GenBank/DDBJ databases">
        <authorList>
            <person name="Nowell W R."/>
        </authorList>
    </citation>
    <scope>NUCLEOTIDE SEQUENCE</scope>
</reference>
<evidence type="ECO:0000313" key="1">
    <source>
        <dbReference type="EMBL" id="CAF4432321.1"/>
    </source>
</evidence>
<evidence type="ECO:0000313" key="2">
    <source>
        <dbReference type="EMBL" id="CAF4587381.1"/>
    </source>
</evidence>
<sequence length="144" mass="16174">PAPWAKDKNKDNQQNSNDLPLFIRSEMEKLNEKIDNRMNGLGKVIMDFLPAVTALFEMVITTALSQSNDKEETKQQLISDYKEKLKMITQPILVITKSFAERTQQSRDFGINISNCTTISTSTGSIHSSEIMLAPQIIDPAELS</sequence>
<gene>
    <name evidence="2" type="ORF">SRO942_LOCUS48362</name>
    <name evidence="1" type="ORF">TMI583_LOCUS44964</name>
</gene>
<organism evidence="2 3">
    <name type="scientific">Didymodactylos carnosus</name>
    <dbReference type="NCBI Taxonomy" id="1234261"/>
    <lineage>
        <taxon>Eukaryota</taxon>
        <taxon>Metazoa</taxon>
        <taxon>Spiralia</taxon>
        <taxon>Gnathifera</taxon>
        <taxon>Rotifera</taxon>
        <taxon>Eurotatoria</taxon>
        <taxon>Bdelloidea</taxon>
        <taxon>Philodinida</taxon>
        <taxon>Philodinidae</taxon>
        <taxon>Didymodactylos</taxon>
    </lineage>
</organism>
<dbReference type="EMBL" id="CAJOBC010124158">
    <property type="protein sequence ID" value="CAF4587381.1"/>
    <property type="molecule type" value="Genomic_DNA"/>
</dbReference>
<comment type="caution">
    <text evidence="2">The sequence shown here is derived from an EMBL/GenBank/DDBJ whole genome shotgun (WGS) entry which is preliminary data.</text>
</comment>
<dbReference type="EMBL" id="CAJOBA010079032">
    <property type="protein sequence ID" value="CAF4432321.1"/>
    <property type="molecule type" value="Genomic_DNA"/>
</dbReference>
<protein>
    <submittedName>
        <fullName evidence="2">Uncharacterized protein</fullName>
    </submittedName>
</protein>
<feature type="non-terminal residue" evidence="2">
    <location>
        <position position="1"/>
    </location>
</feature>
<dbReference type="AlphaFoldDB" id="A0A8S2Z0L2"/>
<evidence type="ECO:0000313" key="3">
    <source>
        <dbReference type="Proteomes" id="UP000681722"/>
    </source>
</evidence>
<dbReference type="Proteomes" id="UP000682733">
    <property type="component" value="Unassembled WGS sequence"/>
</dbReference>
<dbReference type="Proteomes" id="UP000681722">
    <property type="component" value="Unassembled WGS sequence"/>
</dbReference>
<name>A0A8S2Z0L2_9BILA</name>